<feature type="transmembrane region" description="Helical" evidence="7">
    <location>
        <begin position="355"/>
        <end position="374"/>
    </location>
</feature>
<evidence type="ECO:0000256" key="1">
    <source>
        <dbReference type="ARBA" id="ARBA00004651"/>
    </source>
</evidence>
<feature type="transmembrane region" description="Helical" evidence="7">
    <location>
        <begin position="255"/>
        <end position="277"/>
    </location>
</feature>
<proteinExistence type="inferred from homology"/>
<dbReference type="Pfam" id="PF02687">
    <property type="entry name" value="FtsX"/>
    <property type="match status" value="2"/>
</dbReference>
<keyword evidence="3" id="KW-1003">Cell membrane</keyword>
<accession>A0A8J4ABA0</accession>
<dbReference type="PANTHER" id="PTHR30489">
    <property type="entry name" value="LIPOPROTEIN-RELEASING SYSTEM TRANSMEMBRANE PROTEIN LOLE"/>
    <property type="match status" value="1"/>
</dbReference>
<dbReference type="InterPro" id="IPR003838">
    <property type="entry name" value="ABC3_permease_C"/>
</dbReference>
<keyword evidence="5 7" id="KW-1133">Transmembrane helix</keyword>
<evidence type="ECO:0000256" key="3">
    <source>
        <dbReference type="ARBA" id="ARBA00022475"/>
    </source>
</evidence>
<evidence type="ECO:0000256" key="6">
    <source>
        <dbReference type="ARBA" id="ARBA00023136"/>
    </source>
</evidence>
<feature type="domain" description="ABC3 transporter permease C-terminal" evidence="8">
    <location>
        <begin position="717"/>
        <end position="831"/>
    </location>
</feature>
<comment type="caution">
    <text evidence="9">The sequence shown here is derived from an EMBL/GenBank/DDBJ whole genome shotgun (WGS) entry which is preliminary data.</text>
</comment>
<evidence type="ECO:0000256" key="4">
    <source>
        <dbReference type="ARBA" id="ARBA00022692"/>
    </source>
</evidence>
<organism evidence="9 10">
    <name type="scientific">Actinocatenispora comari</name>
    <dbReference type="NCBI Taxonomy" id="2807577"/>
    <lineage>
        <taxon>Bacteria</taxon>
        <taxon>Bacillati</taxon>
        <taxon>Actinomycetota</taxon>
        <taxon>Actinomycetes</taxon>
        <taxon>Micromonosporales</taxon>
        <taxon>Micromonosporaceae</taxon>
        <taxon>Actinocatenispora</taxon>
    </lineage>
</organism>
<comment type="subcellular location">
    <subcellularLocation>
        <location evidence="1">Cell membrane</location>
        <topology evidence="1">Multi-pass membrane protein</topology>
    </subcellularLocation>
</comment>
<feature type="transmembrane region" description="Helical" evidence="7">
    <location>
        <begin position="765"/>
        <end position="785"/>
    </location>
</feature>
<evidence type="ECO:0000313" key="9">
    <source>
        <dbReference type="EMBL" id="GIL28156.1"/>
    </source>
</evidence>
<feature type="transmembrane region" description="Helical" evidence="7">
    <location>
        <begin position="310"/>
        <end position="335"/>
    </location>
</feature>
<dbReference type="PANTHER" id="PTHR30489:SF0">
    <property type="entry name" value="LIPOPROTEIN-RELEASING SYSTEM TRANSMEMBRANE PROTEIN LOLE"/>
    <property type="match status" value="1"/>
</dbReference>
<evidence type="ECO:0000259" key="8">
    <source>
        <dbReference type="Pfam" id="PF02687"/>
    </source>
</evidence>
<evidence type="ECO:0000256" key="5">
    <source>
        <dbReference type="ARBA" id="ARBA00022989"/>
    </source>
</evidence>
<evidence type="ECO:0000256" key="2">
    <source>
        <dbReference type="ARBA" id="ARBA00005236"/>
    </source>
</evidence>
<feature type="transmembrane region" description="Helical" evidence="7">
    <location>
        <begin position="479"/>
        <end position="501"/>
    </location>
</feature>
<keyword evidence="4 7" id="KW-0812">Transmembrane</keyword>
<dbReference type="AlphaFoldDB" id="A0A8J4ABA0"/>
<keyword evidence="10" id="KW-1185">Reference proteome</keyword>
<sequence length="844" mass="87066">MSGLARLMLRGRTGQVAALAVTVFFSATVVGAFAVLLETGTRGQVSTGEYRNAPLLIAARQSTPVSGDVDLATPGRAVLPAAVVADLHRALPGSRIVTDRIVPAAFQAAGSDSEPADVHPWAAFALGDRTLSAGHAPHRPDEMVLPRELARSYGLNIGSRARLGFGDEAVEYTVVGTTTADDRGVDAPDVYLDDAQIAAHGNPDHRVAAIGVWPSTKPDARALDRLVVRDGARLWQRDHRGPLEVVSQGRAKADLVSSAAALGAIALIVAVFTVMALTSLQVRQRSRELAMLRVVGATPRQVKRLLRAEIHVVAGSMALLGGVAGPALGVVLVGAIRSWGVVPRTLHPVLGPLPVVLAALAAFAAAEVAARVALRRVVRGSPLPHLDDGDDAARAPRVVRRTIIGLAVLALGAVMALAPLYTSNVDVATGLPGLSGLVMALSIGPLSPAVVRIAGWIVRRPATRDPAAYLALQSIRHRAARVGGALSPIVLGVALGTVQLAGSATTGAVASAQHDAGSRADLTVSSDTTGVGERTVRLVRDAAGVGAVTPYVSTDVIVHAPAGTGNGPQTLAALGIAGDEPGRYADLEPTDSRPIHLRHGEVALGVLGAAELGAQVGDSVTVVLPDGQAITRRVRALYRRGLGFGEVLLPIGDLQSATATGAPSGLAVTVAASEQKSAVVRRLNDRLTNHPGIRVVGLSKADAGRAPSGGDRFGLLILLVLFGYIAIAVTNSLVTATLARRSELALLAAVGTTPRQLRRVWRWDAAFLAVTACLVGTAFALPGLISMTYALSNGDRSAPALDPVAYGAIVAFVIVLVLVATALPARTILRAQRQRASRRGSDDA</sequence>
<dbReference type="InterPro" id="IPR051447">
    <property type="entry name" value="Lipoprotein-release_system"/>
</dbReference>
<dbReference type="EMBL" id="BOPO01000055">
    <property type="protein sequence ID" value="GIL28156.1"/>
    <property type="molecule type" value="Genomic_DNA"/>
</dbReference>
<gene>
    <name evidence="9" type="ORF">NUM_34100</name>
</gene>
<protein>
    <submittedName>
        <fullName evidence="9">ABC transporter permease</fullName>
    </submittedName>
</protein>
<dbReference type="Proteomes" id="UP000614996">
    <property type="component" value="Unassembled WGS sequence"/>
</dbReference>
<evidence type="ECO:0000313" key="10">
    <source>
        <dbReference type="Proteomes" id="UP000614996"/>
    </source>
</evidence>
<feature type="transmembrane region" description="Helical" evidence="7">
    <location>
        <begin position="805"/>
        <end position="829"/>
    </location>
</feature>
<dbReference type="GO" id="GO:0044874">
    <property type="term" value="P:lipoprotein localization to outer membrane"/>
    <property type="evidence" value="ECO:0007669"/>
    <property type="project" value="TreeGrafter"/>
</dbReference>
<name>A0A8J4ABA0_9ACTN</name>
<reference evidence="10" key="1">
    <citation type="journal article" date="2021" name="Int. J. Syst. Evol. Microbiol.">
        <title>Actinocatenispora comari sp. nov., an endophytic actinomycete isolated from aerial parts of Comarum salesowianum.</title>
        <authorList>
            <person name="Oyunbileg N."/>
            <person name="Iizaka Y."/>
            <person name="Hamada M."/>
            <person name="Davaapurev B.O."/>
            <person name="Fukumoto A."/>
            <person name="Tsetseg B."/>
            <person name="Kato F."/>
            <person name="Tamura T."/>
            <person name="Batkhuu J."/>
            <person name="Anzai Y."/>
        </authorList>
    </citation>
    <scope>NUCLEOTIDE SEQUENCE [LARGE SCALE GENOMIC DNA]</scope>
    <source>
        <strain evidence="10">NUM-2625</strain>
    </source>
</reference>
<feature type="transmembrane region" description="Helical" evidence="7">
    <location>
        <begin position="713"/>
        <end position="734"/>
    </location>
</feature>
<feature type="domain" description="ABC3 transporter permease C-terminal" evidence="8">
    <location>
        <begin position="262"/>
        <end position="381"/>
    </location>
</feature>
<feature type="transmembrane region" description="Helical" evidence="7">
    <location>
        <begin position="403"/>
        <end position="422"/>
    </location>
</feature>
<dbReference type="RefSeq" id="WP_207125868.1">
    <property type="nucleotide sequence ID" value="NZ_BOPO01000055.1"/>
</dbReference>
<dbReference type="GO" id="GO:0098797">
    <property type="term" value="C:plasma membrane protein complex"/>
    <property type="evidence" value="ECO:0007669"/>
    <property type="project" value="TreeGrafter"/>
</dbReference>
<keyword evidence="6 7" id="KW-0472">Membrane</keyword>
<evidence type="ECO:0000256" key="7">
    <source>
        <dbReference type="SAM" id="Phobius"/>
    </source>
</evidence>
<feature type="transmembrane region" description="Helical" evidence="7">
    <location>
        <begin position="434"/>
        <end position="458"/>
    </location>
</feature>
<comment type="similarity">
    <text evidence="2">Belongs to the ABC-4 integral membrane protein family. LolC/E subfamily.</text>
</comment>